<reference evidence="9 10" key="1">
    <citation type="journal article" date="2008" name="PLoS ONE">
        <title>Environmental adaptation: genomic analysis of the piezotolerant and psychrotolerant deep-sea iron reducing bacterium Shewanella piezotolerans WP3.</title>
        <authorList>
            <person name="Wang F."/>
            <person name="Wang J."/>
            <person name="Jian H."/>
            <person name="Zhang B."/>
            <person name="Li S."/>
            <person name="Wang F."/>
            <person name="Zeng X."/>
            <person name="Gao L."/>
            <person name="Bartlett D.H."/>
            <person name="Yu J."/>
            <person name="Hu S."/>
            <person name="Xiao X."/>
        </authorList>
    </citation>
    <scope>NUCLEOTIDE SEQUENCE [LARGE SCALE GENOMIC DNA]</scope>
    <source>
        <strain evidence="10">WP3 / JCM 13877</strain>
    </source>
</reference>
<feature type="transmembrane region" description="Helical" evidence="7">
    <location>
        <begin position="21"/>
        <end position="43"/>
    </location>
</feature>
<dbReference type="PANTHER" id="PTHR30572">
    <property type="entry name" value="MEMBRANE COMPONENT OF TRANSPORTER-RELATED"/>
    <property type="match status" value="1"/>
</dbReference>
<comment type="subcellular location">
    <subcellularLocation>
        <location evidence="1">Cell membrane</location>
        <topology evidence="1">Multi-pass membrane protein</topology>
    </subcellularLocation>
</comment>
<feature type="transmembrane region" description="Helical" evidence="7">
    <location>
        <begin position="416"/>
        <end position="437"/>
    </location>
</feature>
<name>B8CGY0_SHEPW</name>
<dbReference type="InterPro" id="IPR003838">
    <property type="entry name" value="ABC3_permease_C"/>
</dbReference>
<feature type="transmembrane region" description="Helical" evidence="7">
    <location>
        <begin position="718"/>
        <end position="739"/>
    </location>
</feature>
<dbReference type="OrthoDB" id="6244065at2"/>
<evidence type="ECO:0000259" key="8">
    <source>
        <dbReference type="Pfam" id="PF02687"/>
    </source>
</evidence>
<dbReference type="HOGENOM" id="CLU_355220_0_0_6"/>
<dbReference type="EMBL" id="CP000472">
    <property type="protein sequence ID" value="ACJ26973.1"/>
    <property type="molecule type" value="Genomic_DNA"/>
</dbReference>
<evidence type="ECO:0000256" key="7">
    <source>
        <dbReference type="SAM" id="Phobius"/>
    </source>
</evidence>
<feature type="transmembrane region" description="Helical" evidence="7">
    <location>
        <begin position="751"/>
        <end position="776"/>
    </location>
</feature>
<dbReference type="KEGG" id="swp:swp_0129"/>
<evidence type="ECO:0000256" key="3">
    <source>
        <dbReference type="ARBA" id="ARBA00022692"/>
    </source>
</evidence>
<gene>
    <name evidence="9" type="ordered locus">swp_0129</name>
</gene>
<accession>B8CGY0</accession>
<protein>
    <recommendedName>
        <fullName evidence="8">ABC3 transporter permease C-terminal domain-containing protein</fullName>
    </recommendedName>
</protein>
<keyword evidence="2" id="KW-1003">Cell membrane</keyword>
<sequence length="790" mass="87601">MLFDVIYGWRKWQEQRGFWGLLIISLCMFCCLIGLVVNLFWLLSSDRPQWVNNQAPMLTIAKKDLSGNIQPTAGYNIDLLKKIAGVEAVTSIAVQSGSITLGLKELPRVTIGFYSQNTIEMLGLAAPFSSQNLNAKAAIVSNQFWQQHLKSSLKESSLYYQDRSILIKGVAPQAMKRLGDIDIDIWLPESYLELGIPEMFADNPQLFLKTKGNRYGFALLSQGVDIELLQDAYMVLRQQTPWPDNGFADKHYSPWLIAGVELNPNGRDILYRQASILLLLLLGFGFIIFSGIVSAYSQQGITRQAEMRLKLALGGSRRGLMAQLFRESFPALLLVGFLSPLLGIVVIHYVGNIGVYQDYFVEGVRFNIWLWLVAILCSLLLFICCALLPLTGSINKLFSRGKQGHMSKIQQGIKQLVLVIQLAVITSVMLVSLSLMYHELQKYSSVFIAKDITSFKPKVDGRLSVMLTSEQLEGDWDVAGVPIALSSAPFTQLGAPSLKYQSQTGVGLEKPINGLYVSHNFLSLLGIPALSEGKLAENKVIVNQAMALQLAAEQGINDWRAVKGIALKVSGFYYEKHVQVAGIVSDSPHFGIANEPKPIIYLSLKDQNPLLASRIAPVFYSKSGNSGITSSRLNDWASMLSPKLSYDSGKSLVQLIEDTDPAGKLLFITSTFMALLIIFLVIFTLYNKFSYAVKSEQMKWAVMLAVGGSKRALMGRMVWTNLLLTTTSILFTLVIFALLDSYSQSLINVSLFQALIWAICIILMLLFIVVITLWAARAILKQNISVLLRG</sequence>
<keyword evidence="5 7" id="KW-0472">Membrane</keyword>
<evidence type="ECO:0000256" key="4">
    <source>
        <dbReference type="ARBA" id="ARBA00022989"/>
    </source>
</evidence>
<evidence type="ECO:0000256" key="2">
    <source>
        <dbReference type="ARBA" id="ARBA00022475"/>
    </source>
</evidence>
<feature type="transmembrane region" description="Helical" evidence="7">
    <location>
        <begin position="665"/>
        <end position="686"/>
    </location>
</feature>
<dbReference type="GO" id="GO:0022857">
    <property type="term" value="F:transmembrane transporter activity"/>
    <property type="evidence" value="ECO:0007669"/>
    <property type="project" value="TreeGrafter"/>
</dbReference>
<feature type="transmembrane region" description="Helical" evidence="7">
    <location>
        <begin position="370"/>
        <end position="395"/>
    </location>
</feature>
<dbReference type="STRING" id="225849.swp_0129"/>
<evidence type="ECO:0000313" key="9">
    <source>
        <dbReference type="EMBL" id="ACJ26973.1"/>
    </source>
</evidence>
<dbReference type="Proteomes" id="UP000000753">
    <property type="component" value="Chromosome"/>
</dbReference>
<evidence type="ECO:0000256" key="1">
    <source>
        <dbReference type="ARBA" id="ARBA00004651"/>
    </source>
</evidence>
<proteinExistence type="inferred from homology"/>
<evidence type="ECO:0000313" key="10">
    <source>
        <dbReference type="Proteomes" id="UP000000753"/>
    </source>
</evidence>
<evidence type="ECO:0000256" key="6">
    <source>
        <dbReference type="ARBA" id="ARBA00038076"/>
    </source>
</evidence>
<feature type="domain" description="ABC3 transporter permease C-terminal" evidence="8">
    <location>
        <begin position="280"/>
        <end position="391"/>
    </location>
</feature>
<dbReference type="eggNOG" id="ENOG50332UU">
    <property type="taxonomic scope" value="Bacteria"/>
</dbReference>
<keyword evidence="4 7" id="KW-1133">Transmembrane helix</keyword>
<keyword evidence="3 7" id="KW-0812">Transmembrane</keyword>
<feature type="transmembrane region" description="Helical" evidence="7">
    <location>
        <begin position="331"/>
        <end position="350"/>
    </location>
</feature>
<dbReference type="Pfam" id="PF02687">
    <property type="entry name" value="FtsX"/>
    <property type="match status" value="1"/>
</dbReference>
<evidence type="ECO:0000256" key="5">
    <source>
        <dbReference type="ARBA" id="ARBA00023136"/>
    </source>
</evidence>
<dbReference type="PANTHER" id="PTHR30572:SF4">
    <property type="entry name" value="ABC TRANSPORTER PERMEASE YTRF"/>
    <property type="match status" value="1"/>
</dbReference>
<dbReference type="InterPro" id="IPR050250">
    <property type="entry name" value="Macrolide_Exporter_MacB"/>
</dbReference>
<feature type="transmembrane region" description="Helical" evidence="7">
    <location>
        <begin position="276"/>
        <end position="297"/>
    </location>
</feature>
<organism evidence="9 10">
    <name type="scientific">Shewanella piezotolerans (strain WP3 / JCM 13877)</name>
    <dbReference type="NCBI Taxonomy" id="225849"/>
    <lineage>
        <taxon>Bacteria</taxon>
        <taxon>Pseudomonadati</taxon>
        <taxon>Pseudomonadota</taxon>
        <taxon>Gammaproteobacteria</taxon>
        <taxon>Alteromonadales</taxon>
        <taxon>Shewanellaceae</taxon>
        <taxon>Shewanella</taxon>
    </lineage>
</organism>
<dbReference type="AlphaFoldDB" id="B8CGY0"/>
<dbReference type="GO" id="GO:0005886">
    <property type="term" value="C:plasma membrane"/>
    <property type="evidence" value="ECO:0007669"/>
    <property type="project" value="UniProtKB-SubCell"/>
</dbReference>
<keyword evidence="10" id="KW-1185">Reference proteome</keyword>
<dbReference type="RefSeq" id="WP_020910357.1">
    <property type="nucleotide sequence ID" value="NC_011566.1"/>
</dbReference>
<comment type="similarity">
    <text evidence="6">Belongs to the ABC-4 integral membrane protein family.</text>
</comment>